<dbReference type="InterPro" id="IPR020103">
    <property type="entry name" value="PsdUridine_synth_cat_dom_sf"/>
</dbReference>
<gene>
    <name evidence="5" type="ORF">SAMN04488054_11439</name>
</gene>
<keyword evidence="6" id="KW-1185">Reference proteome</keyword>
<reference evidence="5 6" key="1">
    <citation type="submission" date="2016-10" db="EMBL/GenBank/DDBJ databases">
        <authorList>
            <person name="de Groot N.N."/>
        </authorList>
    </citation>
    <scope>NUCLEOTIDE SEQUENCE [LARGE SCALE GENOMIC DNA]</scope>
    <source>
        <strain evidence="5 6">CGMCC 1.6134</strain>
    </source>
</reference>
<evidence type="ECO:0000259" key="4">
    <source>
        <dbReference type="SMART" id="SM00363"/>
    </source>
</evidence>
<sequence>MRADKLLASTGFGTRKDVKKLLKQGAVTADGEKVKSGAVHLDPDTQDIEVKGEPLHYREYIYLLMHKPAGVICATEDELHETVLDILEWEDVVRHPFPVGRLDKDTEGMLLLTNDGKFSHALTSPKKGVPKTYEALLDEKAVQEDVEAFERGVTLVDDGYQTKPAELELLPEEPERVRITIREGKYHQVKRMFEAVGKEVRYLKRIQIGSLPLDESLGAGEYRDMEEEEVQLLLEEAYRKGKTAPPD</sequence>
<comment type="similarity">
    <text evidence="1">Belongs to the pseudouridine synthase RsuA family.</text>
</comment>
<dbReference type="SUPFAM" id="SSF55120">
    <property type="entry name" value="Pseudouridine synthase"/>
    <property type="match status" value="1"/>
</dbReference>
<dbReference type="InterPro" id="IPR050343">
    <property type="entry name" value="RsuA_PseudoU_synthase"/>
</dbReference>
<dbReference type="InterPro" id="IPR006145">
    <property type="entry name" value="PsdUridine_synth_RsuA/RluA"/>
</dbReference>
<dbReference type="InterPro" id="IPR020094">
    <property type="entry name" value="TruA/RsuA/RluB/E/F_N"/>
</dbReference>
<accession>A0A1I4MYR4</accession>
<dbReference type="GO" id="GO:0000455">
    <property type="term" value="P:enzyme-directed rRNA pseudouridine synthesis"/>
    <property type="evidence" value="ECO:0007669"/>
    <property type="project" value="UniProtKB-ARBA"/>
</dbReference>
<keyword evidence="2" id="KW-0413">Isomerase</keyword>
<dbReference type="GO" id="GO:0003723">
    <property type="term" value="F:RNA binding"/>
    <property type="evidence" value="ECO:0007669"/>
    <property type="project" value="UniProtKB-KW"/>
</dbReference>
<feature type="domain" description="RNA-binding S4" evidence="4">
    <location>
        <begin position="1"/>
        <end position="59"/>
    </location>
</feature>
<dbReference type="PANTHER" id="PTHR47683">
    <property type="entry name" value="PSEUDOURIDINE SYNTHASE FAMILY PROTEIN-RELATED"/>
    <property type="match status" value="1"/>
</dbReference>
<dbReference type="PROSITE" id="PS50889">
    <property type="entry name" value="S4"/>
    <property type="match status" value="1"/>
</dbReference>
<dbReference type="SUPFAM" id="SSF55174">
    <property type="entry name" value="Alpha-L RNA-binding motif"/>
    <property type="match status" value="1"/>
</dbReference>
<dbReference type="InterPro" id="IPR042092">
    <property type="entry name" value="PsdUridine_s_RsuA/RluB/E/F_cat"/>
</dbReference>
<proteinExistence type="inferred from homology"/>
<dbReference type="Gene3D" id="3.10.290.10">
    <property type="entry name" value="RNA-binding S4 domain"/>
    <property type="match status" value="1"/>
</dbReference>
<evidence type="ECO:0000256" key="1">
    <source>
        <dbReference type="ARBA" id="ARBA00008348"/>
    </source>
</evidence>
<protein>
    <submittedName>
        <fullName evidence="5">16S rRNA pseudouridine516 synthase</fullName>
    </submittedName>
</protein>
<dbReference type="EMBL" id="FOTY01000014">
    <property type="protein sequence ID" value="SFM08358.1"/>
    <property type="molecule type" value="Genomic_DNA"/>
</dbReference>
<dbReference type="SMART" id="SM00363">
    <property type="entry name" value="S4"/>
    <property type="match status" value="1"/>
</dbReference>
<dbReference type="PANTHER" id="PTHR47683:SF4">
    <property type="entry name" value="PSEUDOURIDINE SYNTHASE"/>
    <property type="match status" value="1"/>
</dbReference>
<dbReference type="Gene3D" id="3.30.70.1560">
    <property type="entry name" value="Alpha-L RNA-binding motif"/>
    <property type="match status" value="1"/>
</dbReference>
<keyword evidence="3" id="KW-0694">RNA-binding</keyword>
<evidence type="ECO:0000256" key="3">
    <source>
        <dbReference type="PROSITE-ProRule" id="PRU00182"/>
    </source>
</evidence>
<dbReference type="Gene3D" id="3.30.70.580">
    <property type="entry name" value="Pseudouridine synthase I, catalytic domain, N-terminal subdomain"/>
    <property type="match status" value="1"/>
</dbReference>
<dbReference type="STRING" id="266892.SAMN04488054_11439"/>
<dbReference type="AlphaFoldDB" id="A0A1I4MYR4"/>
<dbReference type="RefSeq" id="WP_090927218.1">
    <property type="nucleotide sequence ID" value="NZ_FOTY01000014.1"/>
</dbReference>
<dbReference type="Pfam" id="PF00849">
    <property type="entry name" value="PseudoU_synth_2"/>
    <property type="match status" value="1"/>
</dbReference>
<evidence type="ECO:0000256" key="2">
    <source>
        <dbReference type="ARBA" id="ARBA00023235"/>
    </source>
</evidence>
<dbReference type="CDD" id="cd02553">
    <property type="entry name" value="PseudoU_synth_RsuA"/>
    <property type="match status" value="1"/>
</dbReference>
<evidence type="ECO:0000313" key="5">
    <source>
        <dbReference type="EMBL" id="SFM08358.1"/>
    </source>
</evidence>
<dbReference type="FunFam" id="3.30.70.1560:FF:000001">
    <property type="entry name" value="Pseudouridine synthase"/>
    <property type="match status" value="1"/>
</dbReference>
<dbReference type="InterPro" id="IPR002942">
    <property type="entry name" value="S4_RNA-bd"/>
</dbReference>
<organism evidence="5 6">
    <name type="scientific">Salibacterium qingdaonense</name>
    <dbReference type="NCBI Taxonomy" id="266892"/>
    <lineage>
        <taxon>Bacteria</taxon>
        <taxon>Bacillati</taxon>
        <taxon>Bacillota</taxon>
        <taxon>Bacilli</taxon>
        <taxon>Bacillales</taxon>
        <taxon>Bacillaceae</taxon>
    </lineage>
</organism>
<evidence type="ECO:0000313" key="6">
    <source>
        <dbReference type="Proteomes" id="UP000199668"/>
    </source>
</evidence>
<dbReference type="Proteomes" id="UP000199668">
    <property type="component" value="Unassembled WGS sequence"/>
</dbReference>
<dbReference type="GO" id="GO:0005829">
    <property type="term" value="C:cytosol"/>
    <property type="evidence" value="ECO:0007669"/>
    <property type="project" value="UniProtKB-ARBA"/>
</dbReference>
<dbReference type="OrthoDB" id="9807213at2"/>
<dbReference type="NCBIfam" id="TIGR00093">
    <property type="entry name" value="pseudouridine synthase"/>
    <property type="match status" value="1"/>
</dbReference>
<name>A0A1I4MYR4_9BACI</name>
<dbReference type="GO" id="GO:0120159">
    <property type="term" value="F:rRNA pseudouridine synthase activity"/>
    <property type="evidence" value="ECO:0007669"/>
    <property type="project" value="UniProtKB-ARBA"/>
</dbReference>
<dbReference type="Pfam" id="PF01479">
    <property type="entry name" value="S4"/>
    <property type="match status" value="1"/>
</dbReference>
<dbReference type="InterPro" id="IPR000748">
    <property type="entry name" value="PsdUridine_synth_RsuA/RluB/E/F"/>
</dbReference>
<dbReference type="InterPro" id="IPR036986">
    <property type="entry name" value="S4_RNA-bd_sf"/>
</dbReference>